<dbReference type="InterPro" id="IPR002913">
    <property type="entry name" value="START_lipid-bd_dom"/>
</dbReference>
<dbReference type="SMART" id="SM00234">
    <property type="entry name" value="START"/>
    <property type="match status" value="1"/>
</dbReference>
<evidence type="ECO:0000256" key="2">
    <source>
        <dbReference type="ARBA" id="ARBA00023055"/>
    </source>
</evidence>
<dbReference type="Pfam" id="PF01852">
    <property type="entry name" value="START"/>
    <property type="match status" value="1"/>
</dbReference>
<dbReference type="GO" id="GO:0006869">
    <property type="term" value="P:lipid transport"/>
    <property type="evidence" value="ECO:0007669"/>
    <property type="project" value="UniProtKB-KW"/>
</dbReference>
<sequence length="231" mass="26462">MSKGEWEIAVKSAEGRIESLIRSDGWEMYKKSKDCTIYRTQCDITDNTIFRFEATVPNCTVDEVCWRIHPCGTLRQIWDSQLQSIEVIDEFSEDTLVIRHVTKARLLGIISERDTIDLCKFASREDGSRRVVMTSIVHPNAPRVPSIVRAHTHPSMFTIKPTYDNGVEVEAILHAEMHLNNVPTQVLDTLVPRGIMKFHDDLKKSIQKSQHLPRVDRSLPGWITVRLADRA</sequence>
<dbReference type="PANTHER" id="PTHR46374:SF1">
    <property type="entry name" value="START DOMAIN-CONTAINING PROTEIN"/>
    <property type="match status" value="1"/>
</dbReference>
<accession>A0AA39LHH9</accession>
<keyword evidence="7" id="KW-1185">Reference proteome</keyword>
<protein>
    <recommendedName>
        <fullName evidence="5">START domain-containing protein</fullName>
    </recommendedName>
</protein>
<dbReference type="Proteomes" id="UP001175271">
    <property type="component" value="Unassembled WGS sequence"/>
</dbReference>
<evidence type="ECO:0000313" key="6">
    <source>
        <dbReference type="EMBL" id="KAK0397428.1"/>
    </source>
</evidence>
<keyword evidence="2" id="KW-0445">Lipid transport</keyword>
<evidence type="ECO:0000256" key="4">
    <source>
        <dbReference type="ARBA" id="ARBA00024750"/>
    </source>
</evidence>
<keyword evidence="1" id="KW-0813">Transport</keyword>
<dbReference type="CDD" id="cd00177">
    <property type="entry name" value="START"/>
    <property type="match status" value="1"/>
</dbReference>
<dbReference type="InterPro" id="IPR043556">
    <property type="entry name" value="StARD5/6"/>
</dbReference>
<evidence type="ECO:0000256" key="3">
    <source>
        <dbReference type="ARBA" id="ARBA00023121"/>
    </source>
</evidence>
<evidence type="ECO:0000259" key="5">
    <source>
        <dbReference type="PROSITE" id="PS50848"/>
    </source>
</evidence>
<feature type="domain" description="START" evidence="5">
    <location>
        <begin position="22"/>
        <end position="211"/>
    </location>
</feature>
<organism evidence="6 7">
    <name type="scientific">Steinernema hermaphroditum</name>
    <dbReference type="NCBI Taxonomy" id="289476"/>
    <lineage>
        <taxon>Eukaryota</taxon>
        <taxon>Metazoa</taxon>
        <taxon>Ecdysozoa</taxon>
        <taxon>Nematoda</taxon>
        <taxon>Chromadorea</taxon>
        <taxon>Rhabditida</taxon>
        <taxon>Tylenchina</taxon>
        <taxon>Panagrolaimomorpha</taxon>
        <taxon>Strongyloidoidea</taxon>
        <taxon>Steinernematidae</taxon>
        <taxon>Steinernema</taxon>
    </lineage>
</organism>
<dbReference type="Gene3D" id="3.30.530.20">
    <property type="match status" value="1"/>
</dbReference>
<proteinExistence type="predicted"/>
<gene>
    <name evidence="6" type="ORF">QR680_002124</name>
</gene>
<dbReference type="InterPro" id="IPR023393">
    <property type="entry name" value="START-like_dom_sf"/>
</dbReference>
<comment type="caution">
    <text evidence="6">The sequence shown here is derived from an EMBL/GenBank/DDBJ whole genome shotgun (WGS) entry which is preliminary data.</text>
</comment>
<dbReference type="PROSITE" id="PS50848">
    <property type="entry name" value="START"/>
    <property type="match status" value="1"/>
</dbReference>
<dbReference type="AlphaFoldDB" id="A0AA39LHH9"/>
<keyword evidence="3" id="KW-0446">Lipid-binding</keyword>
<dbReference type="GO" id="GO:0008289">
    <property type="term" value="F:lipid binding"/>
    <property type="evidence" value="ECO:0007669"/>
    <property type="project" value="UniProtKB-KW"/>
</dbReference>
<name>A0AA39LHH9_9BILA</name>
<dbReference type="EMBL" id="JAUCMV010000005">
    <property type="protein sequence ID" value="KAK0397428.1"/>
    <property type="molecule type" value="Genomic_DNA"/>
</dbReference>
<evidence type="ECO:0000256" key="1">
    <source>
        <dbReference type="ARBA" id="ARBA00022448"/>
    </source>
</evidence>
<dbReference type="PANTHER" id="PTHR46374">
    <property type="entry name" value="PROTEIN CBG07384"/>
    <property type="match status" value="1"/>
</dbReference>
<reference evidence="6" key="1">
    <citation type="submission" date="2023-06" db="EMBL/GenBank/DDBJ databases">
        <title>Genomic analysis of the entomopathogenic nematode Steinernema hermaphroditum.</title>
        <authorList>
            <person name="Schwarz E.M."/>
            <person name="Heppert J.K."/>
            <person name="Baniya A."/>
            <person name="Schwartz H.T."/>
            <person name="Tan C.-H."/>
            <person name="Antoshechkin I."/>
            <person name="Sternberg P.W."/>
            <person name="Goodrich-Blair H."/>
            <person name="Dillman A.R."/>
        </authorList>
    </citation>
    <scope>NUCLEOTIDE SEQUENCE</scope>
    <source>
        <strain evidence="6">PS9179</strain>
        <tissue evidence="6">Whole animal</tissue>
    </source>
</reference>
<dbReference type="SUPFAM" id="SSF55961">
    <property type="entry name" value="Bet v1-like"/>
    <property type="match status" value="1"/>
</dbReference>
<evidence type="ECO:0000313" key="7">
    <source>
        <dbReference type="Proteomes" id="UP001175271"/>
    </source>
</evidence>
<comment type="function">
    <text evidence="4">May be involved in the intracellular transport of sterols or other lipids. May bind cholesterol or other sterols.</text>
</comment>